<feature type="transmembrane region" description="Helical" evidence="2">
    <location>
        <begin position="364"/>
        <end position="387"/>
    </location>
</feature>
<gene>
    <name evidence="3" type="ORF">POF50_034505</name>
</gene>
<feature type="transmembrane region" description="Helical" evidence="2">
    <location>
        <begin position="119"/>
        <end position="140"/>
    </location>
</feature>
<feature type="transmembrane region" description="Helical" evidence="2">
    <location>
        <begin position="79"/>
        <end position="99"/>
    </location>
</feature>
<keyword evidence="2" id="KW-1133">Transmembrane helix</keyword>
<feature type="transmembrane region" description="Helical" evidence="2">
    <location>
        <begin position="324"/>
        <end position="343"/>
    </location>
</feature>
<feature type="transmembrane region" description="Helical" evidence="2">
    <location>
        <begin position="20"/>
        <end position="41"/>
    </location>
</feature>
<comment type="caution">
    <text evidence="3">The sequence shown here is derived from an EMBL/GenBank/DDBJ whole genome shotgun (WGS) entry which is preliminary data.</text>
</comment>
<evidence type="ECO:0000256" key="2">
    <source>
        <dbReference type="SAM" id="Phobius"/>
    </source>
</evidence>
<organism evidence="3">
    <name type="scientific">Streptantibioticus silvisoli</name>
    <dbReference type="NCBI Taxonomy" id="2705255"/>
    <lineage>
        <taxon>Bacteria</taxon>
        <taxon>Bacillati</taxon>
        <taxon>Actinomycetota</taxon>
        <taxon>Actinomycetes</taxon>
        <taxon>Kitasatosporales</taxon>
        <taxon>Streptomycetaceae</taxon>
        <taxon>Streptantibioticus</taxon>
    </lineage>
</organism>
<evidence type="ECO:0000256" key="1">
    <source>
        <dbReference type="SAM" id="MobiDB-lite"/>
    </source>
</evidence>
<accession>A0AA90HAM1</accession>
<reference evidence="3" key="1">
    <citation type="submission" date="2023-05" db="EMBL/GenBank/DDBJ databases">
        <title>Streptantibioticus silvisoli sp. nov., acidotolerant actinomycetes 1 from pine litter.</title>
        <authorList>
            <person name="Swiecimska M."/>
            <person name="Golinska P."/>
            <person name="Sangal V."/>
            <person name="Wachnowicz B."/>
            <person name="Goodfellow M."/>
        </authorList>
    </citation>
    <scope>NUCLEOTIDE SEQUENCE</scope>
    <source>
        <strain evidence="3">SL13</strain>
    </source>
</reference>
<feature type="transmembrane region" description="Helical" evidence="2">
    <location>
        <begin position="231"/>
        <end position="253"/>
    </location>
</feature>
<dbReference type="InterPro" id="IPR047724">
    <property type="entry name" value="Streptophobe"/>
</dbReference>
<dbReference type="EMBL" id="JABXJJ020000075">
    <property type="protein sequence ID" value="MDI5974401.1"/>
    <property type="molecule type" value="Genomic_DNA"/>
</dbReference>
<proteinExistence type="predicted"/>
<feature type="transmembrane region" description="Helical" evidence="2">
    <location>
        <begin position="190"/>
        <end position="210"/>
    </location>
</feature>
<keyword evidence="2" id="KW-0472">Membrane</keyword>
<feature type="region of interest" description="Disordered" evidence="1">
    <location>
        <begin position="436"/>
        <end position="462"/>
    </location>
</feature>
<dbReference type="NCBIfam" id="NF038391">
    <property type="entry name" value="streptophobe"/>
    <property type="match status" value="1"/>
</dbReference>
<sequence length="462" mass="44906">MTSDRAPRAVPWGRVVATGVAAVGWALLGMAAVAALGLHLLGTDRRAALGPSTAALVTMAVGGRVHAFGNVSAFGRGAAATGVIGLLPLGVALTGALLVARVFLRSLRGADPGVRPAELAARAAVVVALFTAAVAGLAWAGQDTVSLRGGPTGDGNGLPGGLAGLDGAFSQGLDTLGRTHGSVGFRVDTAASVGGGALWIVVVLALALAAGRRAPAGCGPVHRVVRPTVSAWCTVLLLAVAAGLAVAACAAVTDDHPARVAGGALLGTPNAVWFATTLGLFVPWSGRASGPLTVLLPDPLGRALGSARGPVTVRGLAELDGRVWLLPVAAAVLVLAAGVLTAVRTPPADAPPGRRVARIAVRDAVAGAVALPALVGLTGFSVAAGLSAFGVDAAGAALSLHGSLGRAVLLGAAWGAAGGAAGGALALLTGTEGLRAARDGNGRDGNGRDGTGRGRNGWGREG</sequence>
<evidence type="ECO:0000313" key="3">
    <source>
        <dbReference type="EMBL" id="MDI5974401.1"/>
    </source>
</evidence>
<name>A0AA90HAM1_9ACTN</name>
<feature type="transmembrane region" description="Helical" evidence="2">
    <location>
        <begin position="407"/>
        <end position="428"/>
    </location>
</feature>
<dbReference type="RefSeq" id="WP_282699202.1">
    <property type="nucleotide sequence ID" value="NZ_JABXJJ020000075.1"/>
</dbReference>
<protein>
    <submittedName>
        <fullName evidence="3">Streptophobe family protein</fullName>
    </submittedName>
</protein>
<keyword evidence="2" id="KW-0812">Transmembrane</keyword>
<feature type="transmembrane region" description="Helical" evidence="2">
    <location>
        <begin position="48"/>
        <end position="67"/>
    </location>
</feature>
<dbReference type="AlphaFoldDB" id="A0AA90HAM1"/>